<evidence type="ECO:0000256" key="7">
    <source>
        <dbReference type="ARBA" id="ARBA00023295"/>
    </source>
</evidence>
<dbReference type="InterPro" id="IPR012334">
    <property type="entry name" value="Pectin_lyas_fold"/>
</dbReference>
<evidence type="ECO:0000256" key="2">
    <source>
        <dbReference type="ARBA" id="ARBA00008834"/>
    </source>
</evidence>
<feature type="signal peptide" evidence="10">
    <location>
        <begin position="1"/>
        <end position="22"/>
    </location>
</feature>
<dbReference type="Pfam" id="PF00295">
    <property type="entry name" value="Glyco_hydro_28"/>
    <property type="match status" value="1"/>
</dbReference>
<keyword evidence="12" id="KW-1185">Reference proteome</keyword>
<dbReference type="GO" id="GO:0005975">
    <property type="term" value="P:carbohydrate metabolic process"/>
    <property type="evidence" value="ECO:0007669"/>
    <property type="project" value="InterPro"/>
</dbReference>
<evidence type="ECO:0000256" key="4">
    <source>
        <dbReference type="ARBA" id="ARBA00022729"/>
    </source>
</evidence>
<evidence type="ECO:0000313" key="11">
    <source>
        <dbReference type="EMBL" id="KAI1880928.1"/>
    </source>
</evidence>
<evidence type="ECO:0000256" key="9">
    <source>
        <dbReference type="RuleBase" id="RU361169"/>
    </source>
</evidence>
<gene>
    <name evidence="11" type="ORF">JX265_001168</name>
</gene>
<evidence type="ECO:0000256" key="3">
    <source>
        <dbReference type="ARBA" id="ARBA00022525"/>
    </source>
</evidence>
<comment type="caution">
    <text evidence="11">The sequence shown here is derived from an EMBL/GenBank/DDBJ whole genome shotgun (WGS) entry which is preliminary data.</text>
</comment>
<dbReference type="EMBL" id="JAFIMR010000002">
    <property type="protein sequence ID" value="KAI1880928.1"/>
    <property type="molecule type" value="Genomic_DNA"/>
</dbReference>
<dbReference type="InterPro" id="IPR011050">
    <property type="entry name" value="Pectin_lyase_fold/virulence"/>
</dbReference>
<evidence type="ECO:0000256" key="6">
    <source>
        <dbReference type="ARBA" id="ARBA00023180"/>
    </source>
</evidence>
<reference evidence="11" key="1">
    <citation type="submission" date="2021-03" db="EMBL/GenBank/DDBJ databases">
        <title>Revisited historic fungal species revealed as producer of novel bioactive compounds through whole genome sequencing and comparative genomics.</title>
        <authorList>
            <person name="Vignolle G.A."/>
            <person name="Hochenegger N."/>
            <person name="Mach R.L."/>
            <person name="Mach-Aigner A.R."/>
            <person name="Javad Rahimi M."/>
            <person name="Salim K.A."/>
            <person name="Chan C.M."/>
            <person name="Lim L.B.L."/>
            <person name="Cai F."/>
            <person name="Druzhinina I.S."/>
            <person name="U'Ren J.M."/>
            <person name="Derntl C."/>
        </authorList>
    </citation>
    <scope>NUCLEOTIDE SEQUENCE</scope>
    <source>
        <strain evidence="11">TUCIM 5799</strain>
    </source>
</reference>
<comment type="subcellular location">
    <subcellularLocation>
        <location evidence="1">Secreted</location>
    </subcellularLocation>
</comment>
<evidence type="ECO:0000313" key="12">
    <source>
        <dbReference type="Proteomes" id="UP000829685"/>
    </source>
</evidence>
<evidence type="ECO:0000256" key="1">
    <source>
        <dbReference type="ARBA" id="ARBA00004613"/>
    </source>
</evidence>
<keyword evidence="4 10" id="KW-0732">Signal</keyword>
<name>A0A9P9WXJ0_9PEZI</name>
<keyword evidence="7 9" id="KW-0326">Glycosidase</keyword>
<evidence type="ECO:0000256" key="10">
    <source>
        <dbReference type="SAM" id="SignalP"/>
    </source>
</evidence>
<evidence type="ECO:0000256" key="8">
    <source>
        <dbReference type="ARBA" id="ARBA00023316"/>
    </source>
</evidence>
<dbReference type="PANTHER" id="PTHR31736">
    <property type="match status" value="1"/>
</dbReference>
<accession>A0A9P9WXJ0</accession>
<dbReference type="GO" id="GO:0071555">
    <property type="term" value="P:cell wall organization"/>
    <property type="evidence" value="ECO:0007669"/>
    <property type="project" value="UniProtKB-KW"/>
</dbReference>
<dbReference type="InterPro" id="IPR000743">
    <property type="entry name" value="Glyco_hydro_28"/>
</dbReference>
<dbReference type="PANTHER" id="PTHR31736:SF8">
    <property type="entry name" value="PUTATIVE (AFU_ORTHOLOGUE AFUA_7G06410)-RELATED"/>
    <property type="match status" value="1"/>
</dbReference>
<dbReference type="GO" id="GO:0005576">
    <property type="term" value="C:extracellular region"/>
    <property type="evidence" value="ECO:0007669"/>
    <property type="project" value="UniProtKB-SubCell"/>
</dbReference>
<proteinExistence type="inferred from homology"/>
<dbReference type="SUPFAM" id="SSF51126">
    <property type="entry name" value="Pectin lyase-like"/>
    <property type="match status" value="1"/>
</dbReference>
<organism evidence="11 12">
    <name type="scientific">Neoarthrinium moseri</name>
    <dbReference type="NCBI Taxonomy" id="1658444"/>
    <lineage>
        <taxon>Eukaryota</taxon>
        <taxon>Fungi</taxon>
        <taxon>Dikarya</taxon>
        <taxon>Ascomycota</taxon>
        <taxon>Pezizomycotina</taxon>
        <taxon>Sordariomycetes</taxon>
        <taxon>Xylariomycetidae</taxon>
        <taxon>Amphisphaeriales</taxon>
        <taxon>Apiosporaceae</taxon>
        <taxon>Neoarthrinium</taxon>
    </lineage>
</organism>
<comment type="similarity">
    <text evidence="2 9">Belongs to the glycosyl hydrolase 28 family.</text>
</comment>
<dbReference type="Proteomes" id="UP000829685">
    <property type="component" value="Unassembled WGS sequence"/>
</dbReference>
<dbReference type="OrthoDB" id="187139at2759"/>
<dbReference type="GO" id="GO:0004650">
    <property type="term" value="F:polygalacturonase activity"/>
    <property type="evidence" value="ECO:0007669"/>
    <property type="project" value="InterPro"/>
</dbReference>
<keyword evidence="3" id="KW-0964">Secreted</keyword>
<keyword evidence="6" id="KW-0325">Glycoprotein</keyword>
<dbReference type="Gene3D" id="2.160.20.10">
    <property type="entry name" value="Single-stranded right-handed beta-helix, Pectin lyase-like"/>
    <property type="match status" value="1"/>
</dbReference>
<protein>
    <submittedName>
        <fullName evidence="11">Uncharacterized protein</fullName>
    </submittedName>
</protein>
<sequence>MALFRMLASFASVVFFVSTVQATTAHAPRGKANTCVIEANGNGSDDAPAIRAAFSKCKRDGHIIFEDKKYYVNSPLNTTDLSNVDIDLHGYLLWSNDTSYWLKNSMPIGYQNQSTVWFLGGHNLHVNGFGMGTFDGNGQAWYDIVKGVSNYPDRPMGLTIQGAVDSSFVGLNFVQSQMWTMTIMHSDNVLMEDIYVNSTSHNGNPARNTDGADTMFSNNIVMRRWRVDNGDDAISLKANSTNIVVEDSIFMTGQGFALGSIGQYVGKFETIENVTVRNITTIGTKYAAYVKTWTGNQVDYPPNGGGGGLGFIRNVSIQDLKLKGVRDVAVNIGQCTSFSGAKGDCNSSLFHVGDIKFTNFTGDIAGKYIGSMQCSSAAGGCSGIEFGDIDLIKTATSTVVDDYKCSNVQGPIGFEC</sequence>
<evidence type="ECO:0000256" key="5">
    <source>
        <dbReference type="ARBA" id="ARBA00022801"/>
    </source>
</evidence>
<keyword evidence="5 9" id="KW-0378">Hydrolase</keyword>
<feature type="chain" id="PRO_5040324143" evidence="10">
    <location>
        <begin position="23"/>
        <end position="416"/>
    </location>
</feature>
<dbReference type="AlphaFoldDB" id="A0A9P9WXJ0"/>
<keyword evidence="8" id="KW-0961">Cell wall biogenesis/degradation</keyword>